<dbReference type="EMBL" id="JAROAV010000052">
    <property type="protein sequence ID" value="MDF8266238.1"/>
    <property type="molecule type" value="Genomic_DNA"/>
</dbReference>
<name>A0ABT6CBG9_9MICO</name>
<comment type="caution">
    <text evidence="5">The sequence shown here is derived from an EMBL/GenBank/DDBJ whole genome shotgun (WGS) entry which is preliminary data.</text>
</comment>
<evidence type="ECO:0000256" key="2">
    <source>
        <dbReference type="ARBA" id="ARBA00022679"/>
    </source>
</evidence>
<dbReference type="RefSeq" id="WP_277193439.1">
    <property type="nucleotide sequence ID" value="NZ_JAROAV010000052.1"/>
</dbReference>
<keyword evidence="1 5" id="KW-0489">Methyltransferase</keyword>
<dbReference type="PANTHER" id="PTHR43464">
    <property type="entry name" value="METHYLTRANSFERASE"/>
    <property type="match status" value="1"/>
</dbReference>
<evidence type="ECO:0000256" key="3">
    <source>
        <dbReference type="ARBA" id="ARBA00022691"/>
    </source>
</evidence>
<evidence type="ECO:0000256" key="1">
    <source>
        <dbReference type="ARBA" id="ARBA00022603"/>
    </source>
</evidence>
<dbReference type="GO" id="GO:0032259">
    <property type="term" value="P:methylation"/>
    <property type="evidence" value="ECO:0007669"/>
    <property type="project" value="UniProtKB-KW"/>
</dbReference>
<dbReference type="Gene3D" id="3.40.50.150">
    <property type="entry name" value="Vaccinia Virus protein VP39"/>
    <property type="match status" value="1"/>
</dbReference>
<dbReference type="SUPFAM" id="SSF53335">
    <property type="entry name" value="S-adenosyl-L-methionine-dependent methyltransferases"/>
    <property type="match status" value="1"/>
</dbReference>
<evidence type="ECO:0000313" key="5">
    <source>
        <dbReference type="EMBL" id="MDF8266238.1"/>
    </source>
</evidence>
<sequence length="280" mass="30599">MTEGSDDSSDQSSFSDGVDPWLRRLGNVRNVVRQEMVARQLASHLEQRARVLDVGAGQGTQAIRLARLGHEVTCVEPDPAMRDAFSDSVAPLAGSVRARLTLHDAALGTLDQVLAGRTFEAVLCHGVLMYLPASEPAVRELASLVTRGGLLSLVTRNAEAIPWRPALRAQWEGSLAGFDELDAAEHDGRDATYVNELGVRARADRLADLVSSIERHGLQLEEWYGVRVASDRFPVDEPLPPQVELAALLDVEERLGRRDPYRGLGTLMHLIGRRPTFDGA</sequence>
<dbReference type="InterPro" id="IPR029063">
    <property type="entry name" value="SAM-dependent_MTases_sf"/>
</dbReference>
<accession>A0ABT6CBG9</accession>
<gene>
    <name evidence="5" type="ORF">P4R38_18455</name>
</gene>
<dbReference type="CDD" id="cd02440">
    <property type="entry name" value="AdoMet_MTases"/>
    <property type="match status" value="1"/>
</dbReference>
<dbReference type="InterPro" id="IPR013216">
    <property type="entry name" value="Methyltransf_11"/>
</dbReference>
<keyword evidence="6" id="KW-1185">Reference proteome</keyword>
<feature type="domain" description="Methyltransferase type 11" evidence="4">
    <location>
        <begin position="52"/>
        <end position="152"/>
    </location>
</feature>
<proteinExistence type="predicted"/>
<evidence type="ECO:0000259" key="4">
    <source>
        <dbReference type="Pfam" id="PF08241"/>
    </source>
</evidence>
<dbReference type="Pfam" id="PF08241">
    <property type="entry name" value="Methyltransf_11"/>
    <property type="match status" value="1"/>
</dbReference>
<evidence type="ECO:0000313" key="6">
    <source>
        <dbReference type="Proteomes" id="UP001528912"/>
    </source>
</evidence>
<reference evidence="5 6" key="1">
    <citation type="submission" date="2023-03" db="EMBL/GenBank/DDBJ databases">
        <title>YIM 133296 draft genome.</title>
        <authorList>
            <person name="Xiong L."/>
        </authorList>
    </citation>
    <scope>NUCLEOTIDE SEQUENCE [LARGE SCALE GENOMIC DNA]</scope>
    <source>
        <strain evidence="5 6">YIM 133296</strain>
    </source>
</reference>
<dbReference type="Proteomes" id="UP001528912">
    <property type="component" value="Unassembled WGS sequence"/>
</dbReference>
<dbReference type="GO" id="GO:0008168">
    <property type="term" value="F:methyltransferase activity"/>
    <property type="evidence" value="ECO:0007669"/>
    <property type="project" value="UniProtKB-KW"/>
</dbReference>
<keyword evidence="3" id="KW-0949">S-adenosyl-L-methionine</keyword>
<dbReference type="PANTHER" id="PTHR43464:SF19">
    <property type="entry name" value="UBIQUINONE BIOSYNTHESIS O-METHYLTRANSFERASE, MITOCHONDRIAL"/>
    <property type="match status" value="1"/>
</dbReference>
<keyword evidence="2" id="KW-0808">Transferase</keyword>
<protein>
    <submittedName>
        <fullName evidence="5">Methyltransferase domain-containing protein</fullName>
    </submittedName>
</protein>
<organism evidence="5 6">
    <name type="scientific">Luteipulveratus flavus</name>
    <dbReference type="NCBI Taxonomy" id="3031728"/>
    <lineage>
        <taxon>Bacteria</taxon>
        <taxon>Bacillati</taxon>
        <taxon>Actinomycetota</taxon>
        <taxon>Actinomycetes</taxon>
        <taxon>Micrococcales</taxon>
        <taxon>Dermacoccaceae</taxon>
        <taxon>Luteipulveratus</taxon>
    </lineage>
</organism>